<dbReference type="AlphaFoldDB" id="A0A1G7A6S8"/>
<evidence type="ECO:0000313" key="1">
    <source>
        <dbReference type="EMBL" id="SDE10628.1"/>
    </source>
</evidence>
<dbReference type="RefSeq" id="WP_092084624.1">
    <property type="nucleotide sequence ID" value="NZ_FMZW01000020.1"/>
</dbReference>
<dbReference type="Gene3D" id="3.40.50.2300">
    <property type="match status" value="1"/>
</dbReference>
<dbReference type="Proteomes" id="UP000199245">
    <property type="component" value="Unassembled WGS sequence"/>
</dbReference>
<dbReference type="InterPro" id="IPR011006">
    <property type="entry name" value="CheY-like_superfamily"/>
</dbReference>
<dbReference type="SUPFAM" id="SSF52172">
    <property type="entry name" value="CheY-like"/>
    <property type="match status" value="1"/>
</dbReference>
<reference evidence="1 2" key="1">
    <citation type="submission" date="2016-10" db="EMBL/GenBank/DDBJ databases">
        <authorList>
            <person name="de Groot N.N."/>
        </authorList>
    </citation>
    <scope>NUCLEOTIDE SEQUENCE [LARGE SCALE GENOMIC DNA]</scope>
    <source>
        <strain evidence="1 2">R5</strain>
    </source>
</reference>
<accession>A0A1G7A6S8</accession>
<organism evidence="1 2">
    <name type="scientific">Bradyrhizobium brasilense</name>
    <dbReference type="NCBI Taxonomy" id="1419277"/>
    <lineage>
        <taxon>Bacteria</taxon>
        <taxon>Pseudomonadati</taxon>
        <taxon>Pseudomonadota</taxon>
        <taxon>Alphaproteobacteria</taxon>
        <taxon>Hyphomicrobiales</taxon>
        <taxon>Nitrobacteraceae</taxon>
        <taxon>Bradyrhizobium</taxon>
    </lineage>
</organism>
<name>A0A1G7A6S8_9BRAD</name>
<evidence type="ECO:0000313" key="2">
    <source>
        <dbReference type="Proteomes" id="UP000199245"/>
    </source>
</evidence>
<sequence length="115" mass="12177">MRTILIVEDEYFIADDCAALARQAGYHVVGPFASIDEARPHASAASGALIDINVNGTSSYKLIDTLIAMGTPVTLYTGYDASTLPEKYAHLPMVTKPRGCAEALGILCKQMSVAG</sequence>
<evidence type="ECO:0008006" key="3">
    <source>
        <dbReference type="Google" id="ProtNLM"/>
    </source>
</evidence>
<dbReference type="EMBL" id="FMZW01000020">
    <property type="protein sequence ID" value="SDE10628.1"/>
    <property type="molecule type" value="Genomic_DNA"/>
</dbReference>
<gene>
    <name evidence="1" type="ORF">SAMN05216337_102010</name>
</gene>
<proteinExistence type="predicted"/>
<protein>
    <recommendedName>
        <fullName evidence="3">Response regulator</fullName>
    </recommendedName>
</protein>